<evidence type="ECO:0008006" key="4">
    <source>
        <dbReference type="Google" id="ProtNLM"/>
    </source>
</evidence>
<sequence>MKSKLIFIALVLACNGATAQGRGDESSFNNLYIYAEYGQTKGYQHLFQGGAYLQAEGFYFKVKSVSAFDYNTDAEKQLYKAYYYDGGPPQENVGFQDVSFMVGKGFRSPKHHQIQFGAGLSAFFKTDKDEAFNNQKQAYQPDRYKTRFTVGLPAELRYSFQFGRAFAFSVTGTGNANFLKSYVAVSAGVAFGMF</sequence>
<gene>
    <name evidence="2" type="ORF">VRU48_09615</name>
</gene>
<evidence type="ECO:0000313" key="3">
    <source>
        <dbReference type="Proteomes" id="UP001336835"/>
    </source>
</evidence>
<accession>A0ABU7I7P0</accession>
<feature type="signal peptide" evidence="1">
    <location>
        <begin position="1"/>
        <end position="19"/>
    </location>
</feature>
<dbReference type="EMBL" id="JAZDQT010000001">
    <property type="protein sequence ID" value="MEE1945366.1"/>
    <property type="molecule type" value="Genomic_DNA"/>
</dbReference>
<proteinExistence type="predicted"/>
<comment type="caution">
    <text evidence="2">The sequence shown here is derived from an EMBL/GenBank/DDBJ whole genome shotgun (WGS) entry which is preliminary data.</text>
</comment>
<keyword evidence="3" id="KW-1185">Reference proteome</keyword>
<keyword evidence="1" id="KW-0732">Signal</keyword>
<protein>
    <recommendedName>
        <fullName evidence="4">Outer membrane protein beta-barrel domain-containing protein</fullName>
    </recommendedName>
</protein>
<name>A0ABU7I7P0_9SPHI</name>
<dbReference type="RefSeq" id="WP_330107709.1">
    <property type="nucleotide sequence ID" value="NZ_JAZDQT010000001.1"/>
</dbReference>
<evidence type="ECO:0000313" key="2">
    <source>
        <dbReference type="EMBL" id="MEE1945366.1"/>
    </source>
</evidence>
<dbReference type="Proteomes" id="UP001336835">
    <property type="component" value="Unassembled WGS sequence"/>
</dbReference>
<reference evidence="2 3" key="1">
    <citation type="submission" date="2024-01" db="EMBL/GenBank/DDBJ databases">
        <title>Pedobacter sp. nov., isolated from fresh soil.</title>
        <authorList>
            <person name="Le N.T.T."/>
        </authorList>
    </citation>
    <scope>NUCLEOTIDE SEQUENCE [LARGE SCALE GENOMIC DNA]</scope>
    <source>
        <strain evidence="2 3">KR3-3</strain>
    </source>
</reference>
<evidence type="ECO:0000256" key="1">
    <source>
        <dbReference type="SAM" id="SignalP"/>
    </source>
</evidence>
<organism evidence="2 3">
    <name type="scientific">Pedobacter albus</name>
    <dbReference type="NCBI Taxonomy" id="3113905"/>
    <lineage>
        <taxon>Bacteria</taxon>
        <taxon>Pseudomonadati</taxon>
        <taxon>Bacteroidota</taxon>
        <taxon>Sphingobacteriia</taxon>
        <taxon>Sphingobacteriales</taxon>
        <taxon>Sphingobacteriaceae</taxon>
        <taxon>Pedobacter</taxon>
    </lineage>
</organism>
<feature type="chain" id="PRO_5046197898" description="Outer membrane protein beta-barrel domain-containing protein" evidence="1">
    <location>
        <begin position="20"/>
        <end position="194"/>
    </location>
</feature>